<proteinExistence type="predicted"/>
<reference evidence="2" key="1">
    <citation type="submission" date="2016-11" db="UniProtKB">
        <authorList>
            <consortium name="WormBaseParasite"/>
        </authorList>
    </citation>
    <scope>IDENTIFICATION</scope>
</reference>
<name>A0A1I7Y5X2_9BILA</name>
<dbReference type="Proteomes" id="UP000095287">
    <property type="component" value="Unplaced"/>
</dbReference>
<dbReference type="WBParaSite" id="L893_g12947.t1">
    <property type="protein sequence ID" value="L893_g12947.t1"/>
    <property type="gene ID" value="L893_g12947"/>
</dbReference>
<organism evidence="1 2">
    <name type="scientific">Steinernema glaseri</name>
    <dbReference type="NCBI Taxonomy" id="37863"/>
    <lineage>
        <taxon>Eukaryota</taxon>
        <taxon>Metazoa</taxon>
        <taxon>Ecdysozoa</taxon>
        <taxon>Nematoda</taxon>
        <taxon>Chromadorea</taxon>
        <taxon>Rhabditida</taxon>
        <taxon>Tylenchina</taxon>
        <taxon>Panagrolaimomorpha</taxon>
        <taxon>Strongyloidoidea</taxon>
        <taxon>Steinernematidae</taxon>
        <taxon>Steinernema</taxon>
    </lineage>
</organism>
<protein>
    <submittedName>
        <fullName evidence="2">SCAPER_N domain-containing protein</fullName>
    </submittedName>
</protein>
<sequence length="186" mass="21962">MNSRKHYLILETVDRLSHNVEKLEARVGTLERLYFQGLDEWRSKECLFLNLLEKLAEKIVENNTRFEKTDYGDGSPWETREEPLAVNTRRKLGTILEPYWNDCIDVDEDTEDALTMIVPQMEWRKEAPLEEMDWSFFDPAEGKHRSDFMDQKRSKRTDSGVSHFHPSEVLCISHIQGAYNVLQHRC</sequence>
<evidence type="ECO:0000313" key="2">
    <source>
        <dbReference type="WBParaSite" id="L893_g12947.t1"/>
    </source>
</evidence>
<keyword evidence="1" id="KW-1185">Reference proteome</keyword>
<evidence type="ECO:0000313" key="1">
    <source>
        <dbReference type="Proteomes" id="UP000095287"/>
    </source>
</evidence>
<accession>A0A1I7Y5X2</accession>
<dbReference type="AlphaFoldDB" id="A0A1I7Y5X2"/>